<dbReference type="EMBL" id="UINC01185262">
    <property type="protein sequence ID" value="SVD96879.1"/>
    <property type="molecule type" value="Genomic_DNA"/>
</dbReference>
<accession>A0A382ZNQ2</accession>
<protein>
    <recommendedName>
        <fullName evidence="2">3-keto-alpha-glucoside-1,2-lyase/3-keto-2-hydroxy-glucal hydratase domain-containing protein</fullName>
    </recommendedName>
</protein>
<dbReference type="GO" id="GO:0016787">
    <property type="term" value="F:hydrolase activity"/>
    <property type="evidence" value="ECO:0007669"/>
    <property type="project" value="InterPro"/>
</dbReference>
<gene>
    <name evidence="3" type="ORF">METZ01_LOCUS449733</name>
</gene>
<evidence type="ECO:0000259" key="2">
    <source>
        <dbReference type="Pfam" id="PF06439"/>
    </source>
</evidence>
<dbReference type="AlphaFoldDB" id="A0A382ZNQ2"/>
<feature type="compositionally biased region" description="Basic and acidic residues" evidence="1">
    <location>
        <begin position="60"/>
        <end position="69"/>
    </location>
</feature>
<dbReference type="InterPro" id="IPR010496">
    <property type="entry name" value="AL/BT2_dom"/>
</dbReference>
<reference evidence="3" key="1">
    <citation type="submission" date="2018-05" db="EMBL/GenBank/DDBJ databases">
        <authorList>
            <person name="Lanie J.A."/>
            <person name="Ng W.-L."/>
            <person name="Kazmierczak K.M."/>
            <person name="Andrzejewski T.M."/>
            <person name="Davidsen T.M."/>
            <person name="Wayne K.J."/>
            <person name="Tettelin H."/>
            <person name="Glass J.I."/>
            <person name="Rusch D."/>
            <person name="Podicherti R."/>
            <person name="Tsui H.-C.T."/>
            <person name="Winkler M.E."/>
        </authorList>
    </citation>
    <scope>NUCLEOTIDE SEQUENCE</scope>
</reference>
<dbReference type="Pfam" id="PF06439">
    <property type="entry name" value="3keto-disac_hyd"/>
    <property type="match status" value="1"/>
</dbReference>
<feature type="non-terminal residue" evidence="3">
    <location>
        <position position="226"/>
    </location>
</feature>
<organism evidence="3">
    <name type="scientific">marine metagenome</name>
    <dbReference type="NCBI Taxonomy" id="408172"/>
    <lineage>
        <taxon>unclassified sequences</taxon>
        <taxon>metagenomes</taxon>
        <taxon>ecological metagenomes</taxon>
    </lineage>
</organism>
<feature type="domain" description="3-keto-alpha-glucoside-1,2-lyase/3-keto-2-hydroxy-glucal hydratase" evidence="2">
    <location>
        <begin position="75"/>
        <end position="225"/>
    </location>
</feature>
<name>A0A382ZNQ2_9ZZZZ</name>
<evidence type="ECO:0000313" key="3">
    <source>
        <dbReference type="EMBL" id="SVD96879.1"/>
    </source>
</evidence>
<sequence length="226" mass="25019">MIKNLILLTSLSCGVASFSYAKEKEPDIRKEMRGKTEYMFINGIKVHETDPKKQPQPKVVEPKPYDAKAAKPPKGAKVLFDGTEKTLSNWVSGNGKPTKWKLVEGSLESVRGGGYLQSKEEFGSCRLHVEFATPKVAKGNGQGRGNSGVFLMGQYEIQVLDSYKNVTYPDGQCGALYGRAKPLVNASRGPGEWQTYDVTFHRPTFDDKGKVSRKAKFHVVHNGHVI</sequence>
<feature type="region of interest" description="Disordered" evidence="1">
    <location>
        <begin position="47"/>
        <end position="73"/>
    </location>
</feature>
<dbReference type="Gene3D" id="2.60.120.560">
    <property type="entry name" value="Exo-inulinase, domain 1"/>
    <property type="match status" value="1"/>
</dbReference>
<evidence type="ECO:0000256" key="1">
    <source>
        <dbReference type="SAM" id="MobiDB-lite"/>
    </source>
</evidence>
<proteinExistence type="predicted"/>